<organism evidence="9 11">
    <name type="scientific">Cercospora beticola</name>
    <name type="common">Sugarbeet leaf spot fungus</name>
    <dbReference type="NCBI Taxonomy" id="122368"/>
    <lineage>
        <taxon>Eukaryota</taxon>
        <taxon>Fungi</taxon>
        <taxon>Dikarya</taxon>
        <taxon>Ascomycota</taxon>
        <taxon>Pezizomycotina</taxon>
        <taxon>Dothideomycetes</taxon>
        <taxon>Dothideomycetidae</taxon>
        <taxon>Mycosphaerellales</taxon>
        <taxon>Mycosphaerellaceae</taxon>
        <taxon>Cercospora</taxon>
    </lineage>
</organism>
<keyword evidence="2 7" id="KW-0575">Peroxidase</keyword>
<evidence type="ECO:0000256" key="5">
    <source>
        <dbReference type="ARBA" id="ARBA00023284"/>
    </source>
</evidence>
<keyword evidence="4 7" id="KW-0560">Oxidoreductase</keyword>
<proteinExistence type="inferred from homology"/>
<dbReference type="InterPro" id="IPR013766">
    <property type="entry name" value="Thioredoxin_domain"/>
</dbReference>
<dbReference type="SUPFAM" id="SSF52833">
    <property type="entry name" value="Thioredoxin-like"/>
    <property type="match status" value="1"/>
</dbReference>
<gene>
    <name evidence="9" type="ORF">CB0940_02772</name>
    <name evidence="10" type="ORF">RHO25_004541</name>
</gene>
<dbReference type="Gene3D" id="3.40.30.10">
    <property type="entry name" value="Glutaredoxin"/>
    <property type="match status" value="1"/>
</dbReference>
<dbReference type="EMBL" id="CP134186">
    <property type="protein sequence ID" value="WPA99921.1"/>
    <property type="molecule type" value="Genomic_DNA"/>
</dbReference>
<evidence type="ECO:0000256" key="7">
    <source>
        <dbReference type="RuleBase" id="RU366011"/>
    </source>
</evidence>
<keyword evidence="12" id="KW-1185">Reference proteome</keyword>
<dbReference type="GO" id="GO:0045454">
    <property type="term" value="P:cell redox homeostasis"/>
    <property type="evidence" value="ECO:0007669"/>
    <property type="project" value="TreeGrafter"/>
</dbReference>
<dbReference type="PROSITE" id="PS51352">
    <property type="entry name" value="THIOREDOXIN_2"/>
    <property type="match status" value="1"/>
</dbReference>
<dbReference type="AlphaFoldDB" id="A0A2G5I334"/>
<sequence>MSSIVNKLKGAKALTQGSKLPDVGPLKEDNPEKGTVNLHGVGGKIVVVGVPGAFTPPCSSQVPGYVEKAEQFAAKGVTGIYIVAVNDAFTTKAWKEKNNWNSPLVHILADDKGDFTKAAGLDFDASGLLGNHRSQRYAAIVEGGVVKSIFVEDEAPSVTVTAAENVLQAV</sequence>
<evidence type="ECO:0000313" key="11">
    <source>
        <dbReference type="Proteomes" id="UP000230605"/>
    </source>
</evidence>
<dbReference type="Pfam" id="PF08534">
    <property type="entry name" value="Redoxin"/>
    <property type="match status" value="1"/>
</dbReference>
<accession>A0A2G5I334</accession>
<dbReference type="GO" id="GO:0008379">
    <property type="term" value="F:thioredoxin peroxidase activity"/>
    <property type="evidence" value="ECO:0007669"/>
    <property type="project" value="InterPro"/>
</dbReference>
<evidence type="ECO:0000256" key="1">
    <source>
        <dbReference type="ARBA" id="ARBA00010505"/>
    </source>
</evidence>
<dbReference type="GO" id="GO:0005777">
    <property type="term" value="C:peroxisome"/>
    <property type="evidence" value="ECO:0007669"/>
    <property type="project" value="TreeGrafter"/>
</dbReference>
<dbReference type="Proteomes" id="UP000230605">
    <property type="component" value="Chromosome 3"/>
</dbReference>
<reference evidence="10 12" key="2">
    <citation type="submission" date="2023-09" db="EMBL/GenBank/DDBJ databases">
        <title>Complete-Gapless Cercospora beticola genome.</title>
        <authorList>
            <person name="Wyatt N.A."/>
            <person name="Spanner R.E."/>
            <person name="Bolton M.D."/>
        </authorList>
    </citation>
    <scope>NUCLEOTIDE SEQUENCE [LARGE SCALE GENOMIC DNA]</scope>
    <source>
        <strain evidence="10">Cb09-40</strain>
    </source>
</reference>
<dbReference type="GO" id="GO:0042744">
    <property type="term" value="P:hydrogen peroxide catabolic process"/>
    <property type="evidence" value="ECO:0007669"/>
    <property type="project" value="TreeGrafter"/>
</dbReference>
<dbReference type="InterPro" id="IPR036249">
    <property type="entry name" value="Thioredoxin-like_sf"/>
</dbReference>
<feature type="domain" description="Thioredoxin" evidence="8">
    <location>
        <begin position="14"/>
        <end position="170"/>
    </location>
</feature>
<dbReference type="GO" id="GO:0005739">
    <property type="term" value="C:mitochondrion"/>
    <property type="evidence" value="ECO:0007669"/>
    <property type="project" value="TreeGrafter"/>
</dbReference>
<evidence type="ECO:0000313" key="9">
    <source>
        <dbReference type="EMBL" id="PIA99214.1"/>
    </source>
</evidence>
<dbReference type="InterPro" id="IPR037944">
    <property type="entry name" value="PRX5-like"/>
</dbReference>
<dbReference type="InterPro" id="IPR013740">
    <property type="entry name" value="Redoxin"/>
</dbReference>
<dbReference type="EMBL" id="LKMD01000101">
    <property type="protein sequence ID" value="PIA99214.1"/>
    <property type="molecule type" value="Genomic_DNA"/>
</dbReference>
<comment type="similarity">
    <text evidence="1 7">Belongs to the peroxiredoxin family. Prx5 subfamily.</text>
</comment>
<dbReference type="PANTHER" id="PTHR10430">
    <property type="entry name" value="PEROXIREDOXIN"/>
    <property type="match status" value="1"/>
</dbReference>
<keyword evidence="5 7" id="KW-0676">Redox-active center</keyword>
<evidence type="ECO:0000256" key="4">
    <source>
        <dbReference type="ARBA" id="ARBA00023002"/>
    </source>
</evidence>
<evidence type="ECO:0000313" key="12">
    <source>
        <dbReference type="Proteomes" id="UP001302367"/>
    </source>
</evidence>
<evidence type="ECO:0000259" key="8">
    <source>
        <dbReference type="PROSITE" id="PS51352"/>
    </source>
</evidence>
<protein>
    <submittedName>
        <fullName evidence="9">Putative peroxiredoxin pmp20</fullName>
    </submittedName>
</protein>
<comment type="function">
    <text evidence="7">Thiol-specific peroxidase that catalyzes the reduction of hydrogen peroxide and organic hydroperoxides to water and alcohols, respectively. Plays a role in cell protection against oxidative stress by detoxifying peroxides.</text>
</comment>
<dbReference type="GO" id="GO:0034599">
    <property type="term" value="P:cellular response to oxidative stress"/>
    <property type="evidence" value="ECO:0007669"/>
    <property type="project" value="InterPro"/>
</dbReference>
<evidence type="ECO:0000256" key="2">
    <source>
        <dbReference type="ARBA" id="ARBA00022559"/>
    </source>
</evidence>
<dbReference type="OrthoDB" id="1882547at2759"/>
<dbReference type="CDD" id="cd03013">
    <property type="entry name" value="PRX5_like"/>
    <property type="match status" value="1"/>
</dbReference>
<name>A0A2G5I334_CERBT</name>
<dbReference type="PANTHER" id="PTHR10430:SF39">
    <property type="entry name" value="PEROXISOMAL MEMBRANE ASSOCIATED PROTEIN 20"/>
    <property type="match status" value="1"/>
</dbReference>
<dbReference type="GO" id="GO:0005829">
    <property type="term" value="C:cytosol"/>
    <property type="evidence" value="ECO:0007669"/>
    <property type="project" value="TreeGrafter"/>
</dbReference>
<evidence type="ECO:0000256" key="6">
    <source>
        <dbReference type="PIRSR" id="PIRSR637944-1"/>
    </source>
</evidence>
<feature type="active site" description="Cysteine sulfenic acid (-SOH) intermediate" evidence="6">
    <location>
        <position position="58"/>
    </location>
</feature>
<dbReference type="Proteomes" id="UP001302367">
    <property type="component" value="Chromosome 3"/>
</dbReference>
<evidence type="ECO:0000313" key="10">
    <source>
        <dbReference type="EMBL" id="WPA99921.1"/>
    </source>
</evidence>
<reference evidence="9 11" key="1">
    <citation type="submission" date="2015-10" db="EMBL/GenBank/DDBJ databases">
        <title>The cercosporin biosynthetic gene cluster was horizontally transferred to several fungal lineages and shown to be expanded in Cercospora beticola based on microsynteny with recipient genomes.</title>
        <authorList>
            <person name="De Jonge R."/>
            <person name="Ebert M.K."/>
            <person name="Suttle J.C."/>
            <person name="Jurick Ii W.M."/>
            <person name="Secor G.A."/>
            <person name="Thomma B.P."/>
            <person name="Van De Peer Y."/>
            <person name="Bolton M.D."/>
        </authorList>
    </citation>
    <scope>NUCLEOTIDE SEQUENCE [LARGE SCALE GENOMIC DNA]</scope>
    <source>
        <strain evidence="9 11">09-40</strain>
    </source>
</reference>
<evidence type="ECO:0000256" key="3">
    <source>
        <dbReference type="ARBA" id="ARBA00022862"/>
    </source>
</evidence>
<keyword evidence="3 7" id="KW-0049">Antioxidant</keyword>